<sequence>MADSSQYVKHIEVYVNSTSSTEQSASVQAIATLLKNDLLTLEALVREMDLYLTTTDSIIRARGILLLGELLVQLTMKPLSRAAISSLIGFFTERLADWKALHGALIGCLALMRRKSSVGVITEDEAKAVAQCYMMNLQVQSLGQHDRKLCFELLECLMDQYPFAAQALGGELLYMICEAIDGEKDPQCLMHAFHIIEVAAQLFPDPAGPFANYAADLFDVLGSYFPIYFTHPTGEDVIVSRDELSRALMLAFASSPLFEPFAIPLLLDKLSSSLPSAKVESLKYLSYCTLKYGSDRMSRHAEVLWFTLKDILYTSPQSALSLESESAGVLGLKGTDIMDEAVLLLQELTRQNGGSLLNFILSDEEINTFINSFTQHKDVNDIPLQRKQRLHAIGLLLSVSAKSSASFCNRVFEKFFPHLMETLGLLIGNPSENDYHVEDNLRPARLNFEALYLCVELLDASRYLVVGMKEPSSVLDFGRQTCCSLLHGFSRSLTRAFLASIETVDVESNSYVYLTVRGLQILATFPRNFPAVSAYLCEEILFKLVSVLTSDFHKKLLWGLVLRSLVEIGSFNDKHPNSEQAASFEHIVVEKILSLVSFDNSTMPLALKLQAVLDIGMIGRSNMLRVVQGLNESISSTFSQAYVYGNLESITLMIKLLESYSNKVLPWFETNGGSEDVPLKFAVTMLEKIEDSASSGHMVQNNDLHTATVTAIKNAVACCSEGGQKTILHKAFRVLSSSTLELKDSMSVFRWEGSNYVDSLHRVSYRDEWIISLFASVVIALHPQTHIPDIKMLLHLFAMDLLRGHIPSAQALGSLVNKLPSRNSSLGSSHECCLEEAIDMIFSSNLWSLFKLNNVKENPVLGVDGKMDYSNLTVSDMNHVSARTCCAILGLAWIGKGLVMRGHERVKDITMTFLSILLQNGSTGGLLQFHNLMEGFTEQEVLSLMRSAADAFHILMSDSEACLNRKYHAAIRPLYKQRFYNTLMPIFASSITKSNSSIVRCMLARSFAHVVSETPLPAILNDAKMVIPLLLDCLSTLQEDVLNKDVIYNVILVISGILIEEKAQEAVLENAHTIVDRLIMLISYPHMMVLRETAIQCLVAMSQLPHARIYPLRTQVLRAILKALDDPKRAVREEAIRCRQAWASIASRSLHF</sequence>
<comment type="caution">
    <text evidence="1">The sequence shown here is derived from an EMBL/GenBank/DDBJ whole genome shotgun (WGS) entry which is preliminary data.</text>
</comment>
<dbReference type="EMBL" id="CM044708">
    <property type="protein sequence ID" value="KAI5651234.1"/>
    <property type="molecule type" value="Genomic_DNA"/>
</dbReference>
<proteinExistence type="predicted"/>
<organism evidence="1 2">
    <name type="scientific">Catharanthus roseus</name>
    <name type="common">Madagascar periwinkle</name>
    <name type="synonym">Vinca rosea</name>
    <dbReference type="NCBI Taxonomy" id="4058"/>
    <lineage>
        <taxon>Eukaryota</taxon>
        <taxon>Viridiplantae</taxon>
        <taxon>Streptophyta</taxon>
        <taxon>Embryophyta</taxon>
        <taxon>Tracheophyta</taxon>
        <taxon>Spermatophyta</taxon>
        <taxon>Magnoliopsida</taxon>
        <taxon>eudicotyledons</taxon>
        <taxon>Gunneridae</taxon>
        <taxon>Pentapetalae</taxon>
        <taxon>asterids</taxon>
        <taxon>lamiids</taxon>
        <taxon>Gentianales</taxon>
        <taxon>Apocynaceae</taxon>
        <taxon>Rauvolfioideae</taxon>
        <taxon>Vinceae</taxon>
        <taxon>Catharanthinae</taxon>
        <taxon>Catharanthus</taxon>
    </lineage>
</organism>
<protein>
    <submittedName>
        <fullName evidence="1">Uncharacterized protein</fullName>
    </submittedName>
</protein>
<name>A0ACB9ZV52_CATRO</name>
<accession>A0ACB9ZV52</accession>
<keyword evidence="2" id="KW-1185">Reference proteome</keyword>
<reference evidence="2" key="1">
    <citation type="journal article" date="2023" name="Nat. Plants">
        <title>Single-cell RNA sequencing provides a high-resolution roadmap for understanding the multicellular compartmentation of specialized metabolism.</title>
        <authorList>
            <person name="Sun S."/>
            <person name="Shen X."/>
            <person name="Li Y."/>
            <person name="Li Y."/>
            <person name="Wang S."/>
            <person name="Li R."/>
            <person name="Zhang H."/>
            <person name="Shen G."/>
            <person name="Guo B."/>
            <person name="Wei J."/>
            <person name="Xu J."/>
            <person name="St-Pierre B."/>
            <person name="Chen S."/>
            <person name="Sun C."/>
        </authorList>
    </citation>
    <scope>NUCLEOTIDE SEQUENCE [LARGE SCALE GENOMIC DNA]</scope>
</reference>
<evidence type="ECO:0000313" key="1">
    <source>
        <dbReference type="EMBL" id="KAI5651234.1"/>
    </source>
</evidence>
<dbReference type="Proteomes" id="UP001060085">
    <property type="component" value="Linkage Group LG08"/>
</dbReference>
<evidence type="ECO:0000313" key="2">
    <source>
        <dbReference type="Proteomes" id="UP001060085"/>
    </source>
</evidence>
<gene>
    <name evidence="1" type="ORF">M9H77_37239</name>
</gene>